<proteinExistence type="predicted"/>
<dbReference type="Proteomes" id="UP000002640">
    <property type="component" value="Unassembled WGS sequence"/>
</dbReference>
<dbReference type="RefSeq" id="XP_009529158.1">
    <property type="nucleotide sequence ID" value="XM_009530863.1"/>
</dbReference>
<protein>
    <recommendedName>
        <fullName evidence="3">Mediator complex subunit 15 KIX domain-containing protein</fullName>
    </recommendedName>
</protein>
<evidence type="ECO:0008006" key="3">
    <source>
        <dbReference type="Google" id="ProtNLM"/>
    </source>
</evidence>
<accession>G4ZNU1</accession>
<organism evidence="1 2">
    <name type="scientific">Phytophthora sojae (strain P6497)</name>
    <name type="common">Soybean stem and root rot agent</name>
    <name type="synonym">Phytophthora megasperma f. sp. glycines</name>
    <dbReference type="NCBI Taxonomy" id="1094619"/>
    <lineage>
        <taxon>Eukaryota</taxon>
        <taxon>Sar</taxon>
        <taxon>Stramenopiles</taxon>
        <taxon>Oomycota</taxon>
        <taxon>Peronosporomycetes</taxon>
        <taxon>Peronosporales</taxon>
        <taxon>Peronosporaceae</taxon>
        <taxon>Phytophthora</taxon>
    </lineage>
</organism>
<keyword evidence="2" id="KW-1185">Reference proteome</keyword>
<evidence type="ECO:0000313" key="1">
    <source>
        <dbReference type="EMBL" id="EGZ15409.1"/>
    </source>
</evidence>
<dbReference type="InParanoid" id="G4ZNU1"/>
<name>G4ZNU1_PHYSP</name>
<dbReference type="GeneID" id="20663562"/>
<dbReference type="KEGG" id="psoj:PHYSODRAFT_561209"/>
<reference evidence="1 2" key="1">
    <citation type="journal article" date="2006" name="Science">
        <title>Phytophthora genome sequences uncover evolutionary origins and mechanisms of pathogenesis.</title>
        <authorList>
            <person name="Tyler B.M."/>
            <person name="Tripathy S."/>
            <person name="Zhang X."/>
            <person name="Dehal P."/>
            <person name="Jiang R.H."/>
            <person name="Aerts A."/>
            <person name="Arredondo F.D."/>
            <person name="Baxter L."/>
            <person name="Bensasson D."/>
            <person name="Beynon J.L."/>
            <person name="Chapman J."/>
            <person name="Damasceno C.M."/>
            <person name="Dorrance A.E."/>
            <person name="Dou D."/>
            <person name="Dickerman A.W."/>
            <person name="Dubchak I.L."/>
            <person name="Garbelotto M."/>
            <person name="Gijzen M."/>
            <person name="Gordon S.G."/>
            <person name="Govers F."/>
            <person name="Grunwald N.J."/>
            <person name="Huang W."/>
            <person name="Ivors K.L."/>
            <person name="Jones R.W."/>
            <person name="Kamoun S."/>
            <person name="Krampis K."/>
            <person name="Lamour K.H."/>
            <person name="Lee M.K."/>
            <person name="McDonald W.H."/>
            <person name="Medina M."/>
            <person name="Meijer H.J."/>
            <person name="Nordberg E.K."/>
            <person name="Maclean D.J."/>
            <person name="Ospina-Giraldo M.D."/>
            <person name="Morris P.F."/>
            <person name="Phuntumart V."/>
            <person name="Putnam N.H."/>
            <person name="Rash S."/>
            <person name="Rose J.K."/>
            <person name="Sakihama Y."/>
            <person name="Salamov A.A."/>
            <person name="Savidor A."/>
            <person name="Scheuring C.F."/>
            <person name="Smith B.M."/>
            <person name="Sobral B.W."/>
            <person name="Terry A."/>
            <person name="Torto-Alalibo T.A."/>
            <person name="Win J."/>
            <person name="Xu Z."/>
            <person name="Zhang H."/>
            <person name="Grigoriev I.V."/>
            <person name="Rokhsar D.S."/>
            <person name="Boore J.L."/>
        </authorList>
    </citation>
    <scope>NUCLEOTIDE SEQUENCE [LARGE SCALE GENOMIC DNA]</scope>
    <source>
        <strain evidence="1 2">P6497</strain>
    </source>
</reference>
<sequence>MVTPAAVSAALSGGLPLGMVGVMPTSVGGSCAAAPVMSSTGVAGAPQVQEPNWRQAGDEMRRLRSRHVILIESMLRNHQPHDVLTQVPENYDWHSKTFQLAIKIERLMFTTASSRENYLNESTLRARVQLLSRHLVRLRKRKNAMAAAHETRL</sequence>
<evidence type="ECO:0000313" key="2">
    <source>
        <dbReference type="Proteomes" id="UP000002640"/>
    </source>
</evidence>
<dbReference type="OMA" id="PENYDWH"/>
<dbReference type="EMBL" id="JH159155">
    <property type="protein sequence ID" value="EGZ15409.1"/>
    <property type="molecule type" value="Genomic_DNA"/>
</dbReference>
<gene>
    <name evidence="1" type="ORF">PHYSODRAFT_561209</name>
</gene>
<dbReference type="AlphaFoldDB" id="G4ZNU1"/>